<evidence type="ECO:0000313" key="3">
    <source>
        <dbReference type="Proteomes" id="UP000618445"/>
    </source>
</evidence>
<gene>
    <name evidence="2" type="ORF">H6G05_21685</name>
</gene>
<proteinExistence type="predicted"/>
<dbReference type="EMBL" id="JACJQY010000051">
    <property type="protein sequence ID" value="MBD2319438.1"/>
    <property type="molecule type" value="Genomic_DNA"/>
</dbReference>
<feature type="compositionally biased region" description="Polar residues" evidence="1">
    <location>
        <begin position="452"/>
        <end position="470"/>
    </location>
</feature>
<sequence length="1050" mass="113733">MNFDPRLVQRLTRPLKRPGVTNHRMSEGLLERFQALENRLPLLDQQLNRWSTIVELDAEQVPIVYAQSSELDNQAVDDLQGAFVGAKQEMRSPISNSVKISKTLTNQDSQQDLKQDSQPHHPNTAQQTSEISISEDLTTDVIVKVIANEVDSPSDVMPIVQQEIPSIPIASSEPVVLAKEDLSINARSVDPVSESISFIPAIASSEQKLSFVQLPQNLDSTLLDRGLPISSEPSLPKTSILRTDTPTAAIQTEQSLTQIPNLPQTAIVPISNPPSALPSEPLSFASNISSETSGHQLSSLQAKQINPVSTEQTEITLLSTFQPESSQPLIIQPVSEGVIQARYDNADPSNIHVSNDSTDVIVKAIATEFDSLSEVMPVVQQEISSNPIASIEASVTPIKAITQDIAPIMIGAVDMPIIQAQRESGTKVSKESEKQLTTAKSKQTKNKRRSPAPNTVKNTEIAISQTSTHHPNTEKQTSESSILGDLITDVTVKPIATEVDLLSDVMPIVQQEISSSPIASVEASVTPVSAIASSEQKLSFVQLPQNLDPTLLDRGLPIPSEPSLPRLSILRTDTPTEAIQTEQTLTQIPNLPQTAIVPISNPPSALPSEPLSFASNISSETSEHQLSSLQAKQINPVNTKHLQTTVLSDAQPELSQPLVIQPVSEGVIQARYDNAAPNMINVQPLISTVTDAPTYPLALDAIAPLENLLNLDPNLPDNPIARASWSDSSPEVAEISWASSANPHNPMPIVYADPITSLPSSTVTSIEVSALESPLLIKASKIDVPTSQTSPESLVQRITQESNSFEQKDLEPSTVRPNFTTQNIVSTTGDNDLQTFAQTVYSSQDDLVLTPLNPTTVNENKIVTTSINPKTIKVNNSTPVTDLKKQLTSSSLVTQIVREKVSPSNSLSLIQPPIFPTVQAILETSEQTFEPLLLSRHNSTNSASETMGSHPNQSYPTNSKVITRSDSTITSPTSTSSIQTNASSALSTAQPPAIANHANQNSNAFMKTQNNPEMRETNEINIDLLVAKVERKIIQRLIVEGERRGKRKWL</sequence>
<accession>A0ABR8CGJ8</accession>
<feature type="compositionally biased region" description="Polar residues" evidence="1">
    <location>
        <begin position="120"/>
        <end position="132"/>
    </location>
</feature>
<organism evidence="2 3">
    <name type="scientific">Phormidium tenue FACHB-1050</name>
    <dbReference type="NCBI Taxonomy" id="2692857"/>
    <lineage>
        <taxon>Bacteria</taxon>
        <taxon>Bacillati</taxon>
        <taxon>Cyanobacteriota</taxon>
        <taxon>Cyanophyceae</taxon>
        <taxon>Oscillatoriophycideae</taxon>
        <taxon>Oscillatoriales</taxon>
        <taxon>Oscillatoriaceae</taxon>
        <taxon>Phormidium</taxon>
    </lineage>
</organism>
<feature type="compositionally biased region" description="Polar residues" evidence="1">
    <location>
        <begin position="939"/>
        <end position="961"/>
    </location>
</feature>
<feature type="compositionally biased region" description="Basic and acidic residues" evidence="1">
    <location>
        <begin position="424"/>
        <end position="434"/>
    </location>
</feature>
<feature type="region of interest" description="Disordered" evidence="1">
    <location>
        <begin position="423"/>
        <end position="480"/>
    </location>
</feature>
<name>A0ABR8CGJ8_9CYAN</name>
<evidence type="ECO:0000313" key="2">
    <source>
        <dbReference type="EMBL" id="MBD2319438.1"/>
    </source>
</evidence>
<feature type="compositionally biased region" description="Polar residues" evidence="1">
    <location>
        <begin position="981"/>
        <end position="990"/>
    </location>
</feature>
<feature type="compositionally biased region" description="Low complexity" evidence="1">
    <location>
        <begin position="962"/>
        <end position="980"/>
    </location>
</feature>
<keyword evidence="3" id="KW-1185">Reference proteome</keyword>
<reference evidence="2 3" key="1">
    <citation type="journal article" date="2020" name="ISME J.">
        <title>Comparative genomics reveals insights into cyanobacterial evolution and habitat adaptation.</title>
        <authorList>
            <person name="Chen M.Y."/>
            <person name="Teng W.K."/>
            <person name="Zhao L."/>
            <person name="Hu C.X."/>
            <person name="Zhou Y.K."/>
            <person name="Han B.P."/>
            <person name="Song L.R."/>
            <person name="Shu W.S."/>
        </authorList>
    </citation>
    <scope>NUCLEOTIDE SEQUENCE [LARGE SCALE GENOMIC DNA]</scope>
    <source>
        <strain evidence="2 3">FACHB-1050</strain>
    </source>
</reference>
<protein>
    <submittedName>
        <fullName evidence="2">Uncharacterized protein</fullName>
    </submittedName>
</protein>
<dbReference type="Proteomes" id="UP000618445">
    <property type="component" value="Unassembled WGS sequence"/>
</dbReference>
<dbReference type="RefSeq" id="WP_190581453.1">
    <property type="nucleotide sequence ID" value="NZ_CAWPQU010000047.1"/>
</dbReference>
<feature type="region of interest" description="Disordered" evidence="1">
    <location>
        <begin position="939"/>
        <end position="990"/>
    </location>
</feature>
<comment type="caution">
    <text evidence="2">The sequence shown here is derived from an EMBL/GenBank/DDBJ whole genome shotgun (WGS) entry which is preliminary data.</text>
</comment>
<evidence type="ECO:0000256" key="1">
    <source>
        <dbReference type="SAM" id="MobiDB-lite"/>
    </source>
</evidence>
<feature type="region of interest" description="Disordered" evidence="1">
    <location>
        <begin position="106"/>
        <end position="132"/>
    </location>
</feature>